<gene>
    <name evidence="2" type="ORF">PR001_g26770</name>
    <name evidence="1" type="ORF">PR002_g26917</name>
</gene>
<comment type="caution">
    <text evidence="1">The sequence shown here is derived from an EMBL/GenBank/DDBJ whole genome shotgun (WGS) entry which is preliminary data.</text>
</comment>
<protein>
    <submittedName>
        <fullName evidence="1">Uncharacterized protein</fullName>
    </submittedName>
</protein>
<proteinExistence type="predicted"/>
<evidence type="ECO:0000313" key="3">
    <source>
        <dbReference type="Proteomes" id="UP000429607"/>
    </source>
</evidence>
<sequence length="54" mass="5573">MTSKPRWLSLGFCAAGSLGGQQPTVVLLPRVHYTVADASGPRWAASSCRGTGLG</sequence>
<reference evidence="3 4" key="1">
    <citation type="submission" date="2018-09" db="EMBL/GenBank/DDBJ databases">
        <title>Genomic investigation of the strawberry pathogen Phytophthora fragariae indicates pathogenicity is determined by transcriptional variation in three key races.</title>
        <authorList>
            <person name="Adams T.M."/>
            <person name="Armitage A.D."/>
            <person name="Sobczyk M.K."/>
            <person name="Bates H.J."/>
            <person name="Dunwell J.M."/>
            <person name="Nellist C.F."/>
            <person name="Harrison R.J."/>
        </authorList>
    </citation>
    <scope>NUCLEOTIDE SEQUENCE [LARGE SCALE GENOMIC DNA]</scope>
    <source>
        <strain evidence="2 3">SCRP249</strain>
        <strain evidence="1 4">SCRP324</strain>
    </source>
</reference>
<accession>A0A6A3HND6</accession>
<evidence type="ECO:0000313" key="4">
    <source>
        <dbReference type="Proteomes" id="UP000435112"/>
    </source>
</evidence>
<organism evidence="1 4">
    <name type="scientific">Phytophthora rubi</name>
    <dbReference type="NCBI Taxonomy" id="129364"/>
    <lineage>
        <taxon>Eukaryota</taxon>
        <taxon>Sar</taxon>
        <taxon>Stramenopiles</taxon>
        <taxon>Oomycota</taxon>
        <taxon>Peronosporomycetes</taxon>
        <taxon>Peronosporales</taxon>
        <taxon>Peronosporaceae</taxon>
        <taxon>Phytophthora</taxon>
    </lineage>
</organism>
<dbReference type="AlphaFoldDB" id="A0A6A3HND6"/>
<name>A0A6A3HND6_9STRA</name>
<dbReference type="Proteomes" id="UP000435112">
    <property type="component" value="Unassembled WGS sequence"/>
</dbReference>
<dbReference type="EMBL" id="QXFV01004080">
    <property type="protein sequence ID" value="KAE8971841.1"/>
    <property type="molecule type" value="Genomic_DNA"/>
</dbReference>
<dbReference type="Proteomes" id="UP000429607">
    <property type="component" value="Unassembled WGS sequence"/>
</dbReference>
<evidence type="ECO:0000313" key="2">
    <source>
        <dbReference type="EMBL" id="KAE8971841.1"/>
    </source>
</evidence>
<dbReference type="EMBL" id="QXFU01004030">
    <property type="protein sequence ID" value="KAE8971141.1"/>
    <property type="molecule type" value="Genomic_DNA"/>
</dbReference>
<evidence type="ECO:0000313" key="1">
    <source>
        <dbReference type="EMBL" id="KAE8971141.1"/>
    </source>
</evidence>